<accession>A0A9Q1M144</accession>
<dbReference type="AlphaFoldDB" id="A0A9Q1M144"/>
<proteinExistence type="predicted"/>
<dbReference type="Proteomes" id="UP001152561">
    <property type="component" value="Unassembled WGS sequence"/>
</dbReference>
<gene>
    <name evidence="1" type="ORF">K7X08_018796</name>
</gene>
<name>A0A9Q1M144_9SOLA</name>
<reference evidence="2" key="1">
    <citation type="journal article" date="2023" name="Proc. Natl. Acad. Sci. U.S.A.">
        <title>Genomic and structural basis for evolution of tropane alkaloid biosynthesis.</title>
        <authorList>
            <person name="Wanga Y.-J."/>
            <person name="Taina T."/>
            <person name="Yua J.-Y."/>
            <person name="Lia J."/>
            <person name="Xua B."/>
            <person name="Chenc J."/>
            <person name="D'Auriad J.C."/>
            <person name="Huanga J.-P."/>
            <person name="Huanga S.-X."/>
        </authorList>
    </citation>
    <scope>NUCLEOTIDE SEQUENCE [LARGE SCALE GENOMIC DNA]</scope>
    <source>
        <strain evidence="2">cv. KIB-2019</strain>
    </source>
</reference>
<keyword evidence="2" id="KW-1185">Reference proteome</keyword>
<dbReference type="EMBL" id="JAJAGQ010000013">
    <property type="protein sequence ID" value="KAJ8546213.1"/>
    <property type="molecule type" value="Genomic_DNA"/>
</dbReference>
<evidence type="ECO:0000313" key="2">
    <source>
        <dbReference type="Proteomes" id="UP001152561"/>
    </source>
</evidence>
<sequence length="98" mass="10661">MVTVPPPYVVAVEISGEKSVCSPELGQSIKETYICLLRGSYFDWRPLAIASANIAKVTCSVKDGACSPSAGVDMLHYRDKLNGIRGEFRASVQMIRPN</sequence>
<evidence type="ECO:0000313" key="1">
    <source>
        <dbReference type="EMBL" id="KAJ8546213.1"/>
    </source>
</evidence>
<organism evidence="1 2">
    <name type="scientific">Anisodus acutangulus</name>
    <dbReference type="NCBI Taxonomy" id="402998"/>
    <lineage>
        <taxon>Eukaryota</taxon>
        <taxon>Viridiplantae</taxon>
        <taxon>Streptophyta</taxon>
        <taxon>Embryophyta</taxon>
        <taxon>Tracheophyta</taxon>
        <taxon>Spermatophyta</taxon>
        <taxon>Magnoliopsida</taxon>
        <taxon>eudicotyledons</taxon>
        <taxon>Gunneridae</taxon>
        <taxon>Pentapetalae</taxon>
        <taxon>asterids</taxon>
        <taxon>lamiids</taxon>
        <taxon>Solanales</taxon>
        <taxon>Solanaceae</taxon>
        <taxon>Solanoideae</taxon>
        <taxon>Hyoscyameae</taxon>
        <taxon>Anisodus</taxon>
    </lineage>
</organism>
<comment type="caution">
    <text evidence="1">The sequence shown here is derived from an EMBL/GenBank/DDBJ whole genome shotgun (WGS) entry which is preliminary data.</text>
</comment>
<protein>
    <submittedName>
        <fullName evidence="1">Uncharacterized protein</fullName>
    </submittedName>
</protein>